<dbReference type="SUPFAM" id="SSF48498">
    <property type="entry name" value="Tetracyclin repressor-like, C-terminal domain"/>
    <property type="match status" value="1"/>
</dbReference>
<comment type="caution">
    <text evidence="4">The sequence shown here is derived from an EMBL/GenBank/DDBJ whole genome shotgun (WGS) entry which is preliminary data.</text>
</comment>
<sequence length="173" mass="19245">MQIRSAPPRTLNLPAILEASRRLVDTEGLSALTLRRVAHEVNTGQASLYRHIVDRDELLQLLVDGFADSYPLASSRGAIEQRLIRQWRLTRDHLAAHRWVVRIAAEGRVRAFGSDALGKHNRALLAEAGLAAAQVSKAERALWNLTVGDLLDANQQQSDYNWALTRLVRGLLA</sequence>
<evidence type="ECO:0000256" key="2">
    <source>
        <dbReference type="PROSITE-ProRule" id="PRU00335"/>
    </source>
</evidence>
<gene>
    <name evidence="4" type="ORF">GCM10009765_53580</name>
</gene>
<dbReference type="Pfam" id="PF00440">
    <property type="entry name" value="TetR_N"/>
    <property type="match status" value="1"/>
</dbReference>
<dbReference type="InterPro" id="IPR036271">
    <property type="entry name" value="Tet_transcr_reg_TetR-rel_C_sf"/>
</dbReference>
<reference evidence="4 5" key="1">
    <citation type="journal article" date="2019" name="Int. J. Syst. Evol. Microbiol.">
        <title>The Global Catalogue of Microorganisms (GCM) 10K type strain sequencing project: providing services to taxonomists for standard genome sequencing and annotation.</title>
        <authorList>
            <consortium name="The Broad Institute Genomics Platform"/>
            <consortium name="The Broad Institute Genome Sequencing Center for Infectious Disease"/>
            <person name="Wu L."/>
            <person name="Ma J."/>
        </authorList>
    </citation>
    <scope>NUCLEOTIDE SEQUENCE [LARGE SCALE GENOMIC DNA]</scope>
    <source>
        <strain evidence="4 5">JCM 14718</strain>
    </source>
</reference>
<feature type="DNA-binding region" description="H-T-H motif" evidence="2">
    <location>
        <begin position="33"/>
        <end position="52"/>
    </location>
</feature>
<keyword evidence="1 2" id="KW-0238">DNA-binding</keyword>
<keyword evidence="5" id="KW-1185">Reference proteome</keyword>
<dbReference type="InterPro" id="IPR001647">
    <property type="entry name" value="HTH_TetR"/>
</dbReference>
<dbReference type="RefSeq" id="WP_344313181.1">
    <property type="nucleotide sequence ID" value="NZ_BAAANY010000020.1"/>
</dbReference>
<evidence type="ECO:0000259" key="3">
    <source>
        <dbReference type="PROSITE" id="PS50977"/>
    </source>
</evidence>
<evidence type="ECO:0000256" key="1">
    <source>
        <dbReference type="ARBA" id="ARBA00023125"/>
    </source>
</evidence>
<dbReference type="Proteomes" id="UP001500618">
    <property type="component" value="Unassembled WGS sequence"/>
</dbReference>
<dbReference type="Gene3D" id="1.10.357.10">
    <property type="entry name" value="Tetracycline Repressor, domain 2"/>
    <property type="match status" value="1"/>
</dbReference>
<dbReference type="PROSITE" id="PS50977">
    <property type="entry name" value="HTH_TETR_2"/>
    <property type="match status" value="1"/>
</dbReference>
<accession>A0ABN2I2D4</accession>
<evidence type="ECO:0000313" key="4">
    <source>
        <dbReference type="EMBL" id="GAA1697488.1"/>
    </source>
</evidence>
<feature type="domain" description="HTH tetR-type" evidence="3">
    <location>
        <begin position="10"/>
        <end position="70"/>
    </location>
</feature>
<protein>
    <recommendedName>
        <fullName evidence="3">HTH tetR-type domain-containing protein</fullName>
    </recommendedName>
</protein>
<dbReference type="InterPro" id="IPR009057">
    <property type="entry name" value="Homeodomain-like_sf"/>
</dbReference>
<dbReference type="SUPFAM" id="SSF46689">
    <property type="entry name" value="Homeodomain-like"/>
    <property type="match status" value="1"/>
</dbReference>
<name>A0ABN2I2D4_9ACTN</name>
<proteinExistence type="predicted"/>
<dbReference type="EMBL" id="BAAANY010000020">
    <property type="protein sequence ID" value="GAA1697488.1"/>
    <property type="molecule type" value="Genomic_DNA"/>
</dbReference>
<evidence type="ECO:0000313" key="5">
    <source>
        <dbReference type="Proteomes" id="UP001500618"/>
    </source>
</evidence>
<organism evidence="4 5">
    <name type="scientific">Fodinicola feengrottensis</name>
    <dbReference type="NCBI Taxonomy" id="435914"/>
    <lineage>
        <taxon>Bacteria</taxon>
        <taxon>Bacillati</taxon>
        <taxon>Actinomycetota</taxon>
        <taxon>Actinomycetes</taxon>
        <taxon>Mycobacteriales</taxon>
        <taxon>Fodinicola</taxon>
    </lineage>
</organism>